<dbReference type="AlphaFoldDB" id="A0A0D5LTM4"/>
<sequence length="59" mass="6821">MFIIEPIFALGRKTMVKRVSFRKINMPLLSETRFVYVFGSVSDDTRFDLCLKIAVSFAD</sequence>
<evidence type="ECO:0000313" key="2">
    <source>
        <dbReference type="Proteomes" id="UP000032611"/>
    </source>
</evidence>
<dbReference type="KEGG" id="mey:TM49_20745"/>
<keyword evidence="2" id="KW-1185">Reference proteome</keyword>
<name>A0A0D5LTM4_MAREN</name>
<organism evidence="1 2">
    <name type="scientific">Martelella endophytica</name>
    <dbReference type="NCBI Taxonomy" id="1486262"/>
    <lineage>
        <taxon>Bacteria</taxon>
        <taxon>Pseudomonadati</taxon>
        <taxon>Pseudomonadota</taxon>
        <taxon>Alphaproteobacteria</taxon>
        <taxon>Hyphomicrobiales</taxon>
        <taxon>Aurantimonadaceae</taxon>
        <taxon>Martelella</taxon>
    </lineage>
</organism>
<dbReference type="PATRIC" id="fig|1486262.3.peg.4288"/>
<dbReference type="EMBL" id="CP010803">
    <property type="protein sequence ID" value="AJY47554.1"/>
    <property type="molecule type" value="Genomic_DNA"/>
</dbReference>
<proteinExistence type="predicted"/>
<evidence type="ECO:0000313" key="1">
    <source>
        <dbReference type="EMBL" id="AJY47554.1"/>
    </source>
</evidence>
<dbReference type="Proteomes" id="UP000032611">
    <property type="component" value="Chromosome"/>
</dbReference>
<reference evidence="1 2" key="1">
    <citation type="journal article" date="2015" name="Genome Announc.">
        <title>Complete genome sequence of Martelella endophytica YC6887, which has antifungal activity associated with a halophyte.</title>
        <authorList>
            <person name="Khan A."/>
            <person name="Khan H."/>
            <person name="Chung E.J."/>
            <person name="Hossain M.T."/>
            <person name="Chung Y.R."/>
        </authorList>
    </citation>
    <scope>NUCLEOTIDE SEQUENCE [LARGE SCALE GENOMIC DNA]</scope>
    <source>
        <strain evidence="1">YC6887</strain>
    </source>
</reference>
<dbReference type="HOGENOM" id="CLU_2955137_0_0_5"/>
<protein>
    <submittedName>
        <fullName evidence="1">Uncharacterized protein</fullName>
    </submittedName>
</protein>
<accession>A0A0D5LTM4</accession>
<gene>
    <name evidence="1" type="ORF">TM49_20745</name>
</gene>